<dbReference type="PROSITE" id="PS50110">
    <property type="entry name" value="RESPONSE_REGULATORY"/>
    <property type="match status" value="1"/>
</dbReference>
<dbReference type="Gene3D" id="3.30.450.20">
    <property type="entry name" value="PAS domain"/>
    <property type="match status" value="1"/>
</dbReference>
<dbReference type="InterPro" id="IPR011006">
    <property type="entry name" value="CheY-like_superfamily"/>
</dbReference>
<dbReference type="InterPro" id="IPR036890">
    <property type="entry name" value="HATPase_C_sf"/>
</dbReference>
<evidence type="ECO:0000313" key="12">
    <source>
        <dbReference type="Proteomes" id="UP000574067"/>
    </source>
</evidence>
<evidence type="ECO:0000256" key="4">
    <source>
        <dbReference type="ARBA" id="ARBA00022679"/>
    </source>
</evidence>
<reference evidence="11 12" key="1">
    <citation type="submission" date="2020-04" db="EMBL/GenBank/DDBJ databases">
        <title>Azohydromonas sp. isolated from soil.</title>
        <authorList>
            <person name="Dahal R.H."/>
        </authorList>
    </citation>
    <scope>NUCLEOTIDE SEQUENCE [LARGE SCALE GENOMIC DNA]</scope>
    <source>
        <strain evidence="11 12">G-1-1-14</strain>
    </source>
</reference>
<dbReference type="EC" id="2.7.13.3" evidence="2"/>
<dbReference type="AlphaFoldDB" id="A0A848FEN1"/>
<evidence type="ECO:0000313" key="11">
    <source>
        <dbReference type="EMBL" id="NML16809.1"/>
    </source>
</evidence>
<dbReference type="CDD" id="cd00130">
    <property type="entry name" value="PAS"/>
    <property type="match status" value="1"/>
</dbReference>
<dbReference type="PROSITE" id="PS50109">
    <property type="entry name" value="HIS_KIN"/>
    <property type="match status" value="1"/>
</dbReference>
<comment type="caution">
    <text evidence="11">The sequence shown here is derived from an EMBL/GenBank/DDBJ whole genome shotgun (WGS) entry which is preliminary data.</text>
</comment>
<dbReference type="Pfam" id="PF00512">
    <property type="entry name" value="HisKA"/>
    <property type="match status" value="1"/>
</dbReference>
<feature type="domain" description="PAS" evidence="9">
    <location>
        <begin position="136"/>
        <end position="206"/>
    </location>
</feature>
<dbReference type="InterPro" id="IPR013767">
    <property type="entry name" value="PAS_fold"/>
</dbReference>
<dbReference type="Gene3D" id="1.10.287.130">
    <property type="match status" value="1"/>
</dbReference>
<evidence type="ECO:0000256" key="3">
    <source>
        <dbReference type="ARBA" id="ARBA00022553"/>
    </source>
</evidence>
<dbReference type="PROSITE" id="PS50112">
    <property type="entry name" value="PAS"/>
    <property type="match status" value="1"/>
</dbReference>
<dbReference type="InterPro" id="IPR035965">
    <property type="entry name" value="PAS-like_dom_sf"/>
</dbReference>
<keyword evidence="3 6" id="KW-0597">Phosphoprotein</keyword>
<feature type="domain" description="Response regulatory" evidence="8">
    <location>
        <begin position="9"/>
        <end position="124"/>
    </location>
</feature>
<dbReference type="GO" id="GO:0000155">
    <property type="term" value="F:phosphorelay sensor kinase activity"/>
    <property type="evidence" value="ECO:0007669"/>
    <property type="project" value="InterPro"/>
</dbReference>
<feature type="domain" description="Histidine kinase" evidence="7">
    <location>
        <begin position="278"/>
        <end position="494"/>
    </location>
</feature>
<keyword evidence="5" id="KW-0418">Kinase</keyword>
<dbReference type="InterPro" id="IPR001789">
    <property type="entry name" value="Sig_transdc_resp-reg_receiver"/>
</dbReference>
<dbReference type="Gene3D" id="3.30.565.10">
    <property type="entry name" value="Histidine kinase-like ATPase, C-terminal domain"/>
    <property type="match status" value="1"/>
</dbReference>
<evidence type="ECO:0000256" key="2">
    <source>
        <dbReference type="ARBA" id="ARBA00012438"/>
    </source>
</evidence>
<gene>
    <name evidence="11" type="ORF">HHL10_17655</name>
</gene>
<organism evidence="11 12">
    <name type="scientific">Azohydromonas caseinilytica</name>
    <dbReference type="NCBI Taxonomy" id="2728836"/>
    <lineage>
        <taxon>Bacteria</taxon>
        <taxon>Pseudomonadati</taxon>
        <taxon>Pseudomonadota</taxon>
        <taxon>Betaproteobacteria</taxon>
        <taxon>Burkholderiales</taxon>
        <taxon>Sphaerotilaceae</taxon>
        <taxon>Azohydromonas</taxon>
    </lineage>
</organism>
<dbReference type="InterPro" id="IPR003594">
    <property type="entry name" value="HATPase_dom"/>
</dbReference>
<dbReference type="InterPro" id="IPR004358">
    <property type="entry name" value="Sig_transdc_His_kin-like_C"/>
</dbReference>
<name>A0A848FEN1_9BURK</name>
<dbReference type="Pfam" id="PF00989">
    <property type="entry name" value="PAS"/>
    <property type="match status" value="1"/>
</dbReference>
<dbReference type="InterPro" id="IPR000014">
    <property type="entry name" value="PAS"/>
</dbReference>
<dbReference type="InterPro" id="IPR036097">
    <property type="entry name" value="HisK_dim/P_sf"/>
</dbReference>
<evidence type="ECO:0000259" key="8">
    <source>
        <dbReference type="PROSITE" id="PS50110"/>
    </source>
</evidence>
<comment type="catalytic activity">
    <reaction evidence="1">
        <text>ATP + protein L-histidine = ADP + protein N-phospho-L-histidine.</text>
        <dbReference type="EC" id="2.7.13.3"/>
    </reaction>
</comment>
<dbReference type="PRINTS" id="PR00344">
    <property type="entry name" value="BCTRLSENSOR"/>
</dbReference>
<dbReference type="PANTHER" id="PTHR43047">
    <property type="entry name" value="TWO-COMPONENT HISTIDINE PROTEIN KINASE"/>
    <property type="match status" value="1"/>
</dbReference>
<keyword evidence="4" id="KW-0808">Transferase</keyword>
<dbReference type="PANTHER" id="PTHR43047:SF72">
    <property type="entry name" value="OSMOSENSING HISTIDINE PROTEIN KINASE SLN1"/>
    <property type="match status" value="1"/>
</dbReference>
<feature type="domain" description="PAC" evidence="10">
    <location>
        <begin position="210"/>
        <end position="261"/>
    </location>
</feature>
<dbReference type="CDD" id="cd00082">
    <property type="entry name" value="HisKA"/>
    <property type="match status" value="1"/>
</dbReference>
<evidence type="ECO:0000259" key="9">
    <source>
        <dbReference type="PROSITE" id="PS50112"/>
    </source>
</evidence>
<evidence type="ECO:0000259" key="7">
    <source>
        <dbReference type="PROSITE" id="PS50109"/>
    </source>
</evidence>
<dbReference type="Gene3D" id="3.40.50.2300">
    <property type="match status" value="1"/>
</dbReference>
<dbReference type="SMART" id="SM00448">
    <property type="entry name" value="REC"/>
    <property type="match status" value="1"/>
</dbReference>
<dbReference type="SUPFAM" id="SSF55874">
    <property type="entry name" value="ATPase domain of HSP90 chaperone/DNA topoisomerase II/histidine kinase"/>
    <property type="match status" value="1"/>
</dbReference>
<dbReference type="EMBL" id="JABBFW010000013">
    <property type="protein sequence ID" value="NML16809.1"/>
    <property type="molecule type" value="Genomic_DNA"/>
</dbReference>
<dbReference type="CDD" id="cd00075">
    <property type="entry name" value="HATPase"/>
    <property type="match status" value="1"/>
</dbReference>
<protein>
    <recommendedName>
        <fullName evidence="2">histidine kinase</fullName>
        <ecNumber evidence="2">2.7.13.3</ecNumber>
    </recommendedName>
</protein>
<dbReference type="NCBIfam" id="TIGR00229">
    <property type="entry name" value="sensory_box"/>
    <property type="match status" value="1"/>
</dbReference>
<dbReference type="SUPFAM" id="SSF52172">
    <property type="entry name" value="CheY-like"/>
    <property type="match status" value="1"/>
</dbReference>
<dbReference type="InterPro" id="IPR003661">
    <property type="entry name" value="HisK_dim/P_dom"/>
</dbReference>
<dbReference type="Proteomes" id="UP000574067">
    <property type="component" value="Unassembled WGS sequence"/>
</dbReference>
<dbReference type="SMART" id="SM00388">
    <property type="entry name" value="HisKA"/>
    <property type="match status" value="1"/>
</dbReference>
<dbReference type="SUPFAM" id="SSF47384">
    <property type="entry name" value="Homodimeric domain of signal transducing histidine kinase"/>
    <property type="match status" value="1"/>
</dbReference>
<dbReference type="RefSeq" id="WP_169161715.1">
    <property type="nucleotide sequence ID" value="NZ_JABBFW010000013.1"/>
</dbReference>
<dbReference type="PROSITE" id="PS50113">
    <property type="entry name" value="PAC"/>
    <property type="match status" value="1"/>
</dbReference>
<feature type="modified residue" description="4-aspartylphosphate" evidence="6">
    <location>
        <position position="59"/>
    </location>
</feature>
<proteinExistence type="predicted"/>
<accession>A0A848FEN1</accession>
<dbReference type="SUPFAM" id="SSF55785">
    <property type="entry name" value="PYP-like sensor domain (PAS domain)"/>
    <property type="match status" value="1"/>
</dbReference>
<evidence type="ECO:0000256" key="5">
    <source>
        <dbReference type="ARBA" id="ARBA00022777"/>
    </source>
</evidence>
<dbReference type="SMART" id="SM00387">
    <property type="entry name" value="HATPase_c"/>
    <property type="match status" value="1"/>
</dbReference>
<evidence type="ECO:0000256" key="6">
    <source>
        <dbReference type="PROSITE-ProRule" id="PRU00169"/>
    </source>
</evidence>
<dbReference type="CDD" id="cd17534">
    <property type="entry name" value="REC_DC-like"/>
    <property type="match status" value="1"/>
</dbReference>
<dbReference type="GO" id="GO:0006355">
    <property type="term" value="P:regulation of DNA-templated transcription"/>
    <property type="evidence" value="ECO:0007669"/>
    <property type="project" value="InterPro"/>
</dbReference>
<evidence type="ECO:0000256" key="1">
    <source>
        <dbReference type="ARBA" id="ARBA00000085"/>
    </source>
</evidence>
<keyword evidence="12" id="KW-1185">Reference proteome</keyword>
<dbReference type="Pfam" id="PF02518">
    <property type="entry name" value="HATPase_c"/>
    <property type="match status" value="1"/>
</dbReference>
<dbReference type="InterPro" id="IPR005467">
    <property type="entry name" value="His_kinase_dom"/>
</dbReference>
<dbReference type="Pfam" id="PF00072">
    <property type="entry name" value="Response_reg"/>
    <property type="match status" value="1"/>
</dbReference>
<dbReference type="SMART" id="SM00091">
    <property type="entry name" value="PAS"/>
    <property type="match status" value="1"/>
</dbReference>
<sequence>MSACARPAAILIVEDDAVTALDLELHLLDMGYRVLGRADSGERALALAARERPDLVLMDIGLRGELDGVRTAERLRRQGAMPVIFLTSHTDARTVAQAVEAAPYGYLTKPVQPGDLRASIQIALVRAQLEEQLLDSEQRWRRVFHDAPLGMALVSLKGEVLQANATLGRLLGVDAAQLRGRSQAALVHPGDQALQAQRLQELQDTCVGAVQFEMRYLRADGGVLWTQVSVSLLEPHAPSPRLLYQVQDLTAQRLAQQQRAELELRQAQQQAQAQLLSRVSHEMRTPLNAVLGFTQLLRLQLRDPAGVREDQYLEHIETAGRHLLAMVEDLLVLQRAHVGALKVELQSVAAAHSVQHALALLAPQAAAAQVCLLQDVPAELHVRADPVRLHQIVSNLASNAIKYNRPGGELRVTASRSNARVRLSFADNGIGMTPQQLQEVFQPFARAGRERSAIPGTGLGLVISRRLAEAMHGTLDMAARGGGGTVATLELAGA</sequence>
<evidence type="ECO:0000259" key="10">
    <source>
        <dbReference type="PROSITE" id="PS50113"/>
    </source>
</evidence>
<dbReference type="InterPro" id="IPR000700">
    <property type="entry name" value="PAS-assoc_C"/>
</dbReference>